<sequence length="81" mass="9286">MAVILPNAAPAQSASRALTQFTAKLFWFISIIRRHAYKKPNDLQSIPNHPGFRFEADFFPASSFNLKHSFSRHILLIFIRA</sequence>
<evidence type="ECO:0000313" key="2">
    <source>
        <dbReference type="Proteomes" id="UP001222683"/>
    </source>
</evidence>
<name>A0AAQ3ATE9_9LACO</name>
<dbReference type="EMBL" id="CP117692">
    <property type="protein sequence ID" value="WDC82360.1"/>
    <property type="molecule type" value="Genomic_DNA"/>
</dbReference>
<proteinExistence type="predicted"/>
<accession>A0AAQ3ATE9</accession>
<protein>
    <submittedName>
        <fullName evidence="1">Uncharacterized protein</fullName>
    </submittedName>
</protein>
<evidence type="ECO:0000313" key="1">
    <source>
        <dbReference type="EMBL" id="WDC82360.1"/>
    </source>
</evidence>
<dbReference type="RefSeq" id="WP_273745193.1">
    <property type="nucleotide sequence ID" value="NZ_CP117692.1"/>
</dbReference>
<dbReference type="AlphaFoldDB" id="A0AAQ3ATE9"/>
<gene>
    <name evidence="1" type="ORF">PSR59_01595</name>
</gene>
<reference evidence="1" key="1">
    <citation type="submission" date="2023-02" db="EMBL/GenBank/DDBJ databases">
        <title>Complete genome sequence of Lactobacillus ruminis CACC888 isolated from Pig feces.</title>
        <authorList>
            <person name="Park S."/>
            <person name="Park M.A."/>
            <person name="Kim D.-H."/>
            <person name="Kim Y."/>
        </authorList>
    </citation>
    <scope>NUCLEOTIDE SEQUENCE</scope>
    <source>
        <strain evidence="1">CACC888</strain>
    </source>
</reference>
<dbReference type="Proteomes" id="UP001222683">
    <property type="component" value="Chromosome"/>
</dbReference>
<organism evidence="1 2">
    <name type="scientific">Ligilactobacillus ruminis</name>
    <dbReference type="NCBI Taxonomy" id="1623"/>
    <lineage>
        <taxon>Bacteria</taxon>
        <taxon>Bacillati</taxon>
        <taxon>Bacillota</taxon>
        <taxon>Bacilli</taxon>
        <taxon>Lactobacillales</taxon>
        <taxon>Lactobacillaceae</taxon>
        <taxon>Ligilactobacillus</taxon>
    </lineage>
</organism>